<organism evidence="1 2">
    <name type="scientific">Pseudidiomarina taiwanensis</name>
    <dbReference type="NCBI Taxonomy" id="337250"/>
    <lineage>
        <taxon>Bacteria</taxon>
        <taxon>Pseudomonadati</taxon>
        <taxon>Pseudomonadota</taxon>
        <taxon>Gammaproteobacteria</taxon>
        <taxon>Alteromonadales</taxon>
        <taxon>Idiomarinaceae</taxon>
        <taxon>Pseudidiomarina</taxon>
    </lineage>
</organism>
<dbReference type="EMBL" id="PIQG01000001">
    <property type="protein sequence ID" value="RUO79497.1"/>
    <property type="molecule type" value="Genomic_DNA"/>
</dbReference>
<name>A0A432ZNN9_9GAMM</name>
<evidence type="ECO:0008006" key="3">
    <source>
        <dbReference type="Google" id="ProtNLM"/>
    </source>
</evidence>
<dbReference type="Pfam" id="PF12069">
    <property type="entry name" value="DUF3549"/>
    <property type="match status" value="1"/>
</dbReference>
<keyword evidence="2" id="KW-1185">Reference proteome</keyword>
<dbReference type="InterPro" id="IPR021936">
    <property type="entry name" value="DUF3549"/>
</dbReference>
<protein>
    <recommendedName>
        <fullName evidence="3">DUF3549 domain-containing protein</fullName>
    </recommendedName>
</protein>
<reference evidence="1 2" key="1">
    <citation type="journal article" date="2011" name="Front. Microbiol.">
        <title>Genomic signatures of strain selection and enhancement in Bacillus atrophaeus var. globigii, a historical biowarfare simulant.</title>
        <authorList>
            <person name="Gibbons H.S."/>
            <person name="Broomall S.M."/>
            <person name="McNew L.A."/>
            <person name="Daligault H."/>
            <person name="Chapman C."/>
            <person name="Bruce D."/>
            <person name="Karavis M."/>
            <person name="Krepps M."/>
            <person name="McGregor P.A."/>
            <person name="Hong C."/>
            <person name="Park K.H."/>
            <person name="Akmal A."/>
            <person name="Feldman A."/>
            <person name="Lin J.S."/>
            <person name="Chang W.E."/>
            <person name="Higgs B.W."/>
            <person name="Demirev P."/>
            <person name="Lindquist J."/>
            <person name="Liem A."/>
            <person name="Fochler E."/>
            <person name="Read T.D."/>
            <person name="Tapia R."/>
            <person name="Johnson S."/>
            <person name="Bishop-Lilly K.A."/>
            <person name="Detter C."/>
            <person name="Han C."/>
            <person name="Sozhamannan S."/>
            <person name="Rosenzweig C.N."/>
            <person name="Skowronski E.W."/>
        </authorList>
    </citation>
    <scope>NUCLEOTIDE SEQUENCE [LARGE SCALE GENOMIC DNA]</scope>
    <source>
        <strain evidence="1 2">PIT1</strain>
    </source>
</reference>
<evidence type="ECO:0000313" key="2">
    <source>
        <dbReference type="Proteomes" id="UP000288279"/>
    </source>
</evidence>
<gene>
    <name evidence="1" type="ORF">CWI83_03045</name>
</gene>
<accession>A0A432ZNN9</accession>
<comment type="caution">
    <text evidence="1">The sequence shown here is derived from an EMBL/GenBank/DDBJ whole genome shotgun (WGS) entry which is preliminary data.</text>
</comment>
<sequence length="363" mass="41307">MDHDASPMTVSNLAELLQASQSDYRVYEMGRRVQTIAREQFEAISAQQQAYPCPTQAKARFAIEFWPQLVQVQYPFIWFIEMPIDERGLLDLEAQQHFIQQVVALLGHQLGAELTEEQQQQLQQSPYIFTPDQQRLAALHARLTRLWQQPPSVYYEMAQSALCDGASAWQQLGLQGIHDVLARLIDEPKTAAAIVQNFSHYPPEFCQLLAQAASHQQLPKTMLAAFCAQQQLWQKPSAQRLAALELMSSATAEQFAECFEQVLQQPSGDELLLCAARLWHILTPQPTDNFSAEQLHRYLSQLAKHACANQDFNLSNAIVLDLLRLPDLKAFVLAFMRSSDHPEVMTIWQQLLLQLEEQRKGAN</sequence>
<dbReference type="AlphaFoldDB" id="A0A432ZNN9"/>
<proteinExistence type="predicted"/>
<evidence type="ECO:0000313" key="1">
    <source>
        <dbReference type="EMBL" id="RUO79497.1"/>
    </source>
</evidence>
<dbReference type="Proteomes" id="UP000288279">
    <property type="component" value="Unassembled WGS sequence"/>
</dbReference>